<dbReference type="Gene3D" id="4.10.430.10">
    <property type="entry name" value="Histone-like protein H-NS, C-terminal domain"/>
    <property type="match status" value="1"/>
</dbReference>
<comment type="caution">
    <text evidence="2">The sequence shown here is derived from an EMBL/GenBank/DDBJ whole genome shotgun (WGS) entry which is preliminary data.</text>
</comment>
<dbReference type="EMBL" id="MLCN01000055">
    <property type="protein sequence ID" value="ONG37388.1"/>
    <property type="molecule type" value="Genomic_DNA"/>
</dbReference>
<evidence type="ECO:0000313" key="2">
    <source>
        <dbReference type="EMBL" id="ONG37388.1"/>
    </source>
</evidence>
<name>A0A1S8CQI9_9GAMM</name>
<dbReference type="Pfam" id="PF00816">
    <property type="entry name" value="Histone_HNS"/>
    <property type="match status" value="1"/>
</dbReference>
<accession>A0A1S8CQI9</accession>
<protein>
    <recommendedName>
        <fullName evidence="1">DNA-binding protein H-NS-like C-terminal domain-containing protein</fullName>
    </recommendedName>
</protein>
<dbReference type="STRING" id="1907941.BKE30_14765"/>
<sequence>MSRSDLSPIKLGDTESIDQALQTCSPDALASIMEAAKNRLDQLKSEEKAADVKKLIDIVQKHRLTNQEINNILSKSGSIFTPSGEALRSSNKNMYVNPNNPSQTWFGLGRLPQWIKDYEAVAGQSRSDLIQKN</sequence>
<dbReference type="OrthoDB" id="5297879at2"/>
<dbReference type="RefSeq" id="WP_076879352.1">
    <property type="nucleotide sequence ID" value="NZ_MLCN01000055.1"/>
</dbReference>
<feature type="domain" description="DNA-binding protein H-NS-like C-terminal" evidence="1">
    <location>
        <begin position="95"/>
        <end position="129"/>
    </location>
</feature>
<evidence type="ECO:0000313" key="3">
    <source>
        <dbReference type="Proteomes" id="UP000192132"/>
    </source>
</evidence>
<dbReference type="Proteomes" id="UP000192132">
    <property type="component" value="Unassembled WGS sequence"/>
</dbReference>
<keyword evidence="3" id="KW-1185">Reference proteome</keyword>
<evidence type="ECO:0000259" key="1">
    <source>
        <dbReference type="Pfam" id="PF00816"/>
    </source>
</evidence>
<gene>
    <name evidence="2" type="ORF">BKE30_14765</name>
</gene>
<organism evidence="2 3">
    <name type="scientific">Alkanindiges hydrocarboniclasticus</name>
    <dbReference type="NCBI Taxonomy" id="1907941"/>
    <lineage>
        <taxon>Bacteria</taxon>
        <taxon>Pseudomonadati</taxon>
        <taxon>Pseudomonadota</taxon>
        <taxon>Gammaproteobacteria</taxon>
        <taxon>Moraxellales</taxon>
        <taxon>Moraxellaceae</taxon>
        <taxon>Alkanindiges</taxon>
    </lineage>
</organism>
<dbReference type="SUPFAM" id="SSF81273">
    <property type="entry name" value="H-NS histone-like proteins"/>
    <property type="match status" value="1"/>
</dbReference>
<dbReference type="InterPro" id="IPR037150">
    <property type="entry name" value="H-NS_C_dom_sf"/>
</dbReference>
<dbReference type="AlphaFoldDB" id="A0A1S8CQI9"/>
<proteinExistence type="predicted"/>
<reference evidence="2 3" key="1">
    <citation type="submission" date="2016-10" db="EMBL/GenBank/DDBJ databases">
        <title>Draft Genome sequence of Alkanindiges sp. strain H1.</title>
        <authorList>
            <person name="Subhash Y."/>
            <person name="Lee S."/>
        </authorList>
    </citation>
    <scope>NUCLEOTIDE SEQUENCE [LARGE SCALE GENOMIC DNA]</scope>
    <source>
        <strain evidence="2 3">H1</strain>
    </source>
</reference>
<dbReference type="InterPro" id="IPR027444">
    <property type="entry name" value="H-NS_C_dom"/>
</dbReference>
<dbReference type="GO" id="GO:0003677">
    <property type="term" value="F:DNA binding"/>
    <property type="evidence" value="ECO:0007669"/>
    <property type="project" value="InterPro"/>
</dbReference>